<sequence>MKKLVAVLLVLLLVPCAGFAFAAEPEKDGENAELIAVEDQEMAAFYEIAATQMREYYEKLGYTEVERPSTFMQVCNELGVSSDVQALASMDIDSAPADMKEDILAARNEIIFSADGWYADKAGIYLVWFDNAKKEWGELPKFSELFPGWDLPTVVNESADEGLEVFG</sequence>
<protein>
    <submittedName>
        <fullName evidence="1">Uncharacterized protein</fullName>
    </submittedName>
</protein>
<organism evidence="1">
    <name type="scientific">uncultured prokaryote</name>
    <dbReference type="NCBI Taxonomy" id="198431"/>
    <lineage>
        <taxon>unclassified sequences</taxon>
        <taxon>environmental samples</taxon>
    </lineage>
</organism>
<reference evidence="1" key="1">
    <citation type="submission" date="2015-06" db="EMBL/GenBank/DDBJ databases">
        <authorList>
            <person name="Joergensen T."/>
        </authorList>
    </citation>
    <scope>NUCLEOTIDE SEQUENCE</scope>
    <source>
        <plasmid evidence="1">pRGFK1664</plasmid>
    </source>
</reference>
<evidence type="ECO:0000313" key="1">
    <source>
        <dbReference type="EMBL" id="CRY97623.1"/>
    </source>
</evidence>
<dbReference type="EMBL" id="LN854169">
    <property type="protein sequence ID" value="CRY97623.1"/>
    <property type="molecule type" value="Genomic_DNA"/>
</dbReference>
<keyword evidence="1" id="KW-0614">Plasmid</keyword>
<reference evidence="1" key="2">
    <citation type="submission" date="2015-07" db="EMBL/GenBank/DDBJ databases">
        <title>Plasmids, circular viruses and viroids from rat gut.</title>
        <authorList>
            <person name="Jorgensen T.J."/>
            <person name="Hansen M.A."/>
            <person name="Xu Z."/>
            <person name="Tabak M.A."/>
            <person name="Sorensen S.J."/>
            <person name="Hansen L.H."/>
        </authorList>
    </citation>
    <scope>NUCLEOTIDE SEQUENCE</scope>
    <source>
        <plasmid evidence="1">pRGFK1664</plasmid>
    </source>
</reference>
<accession>A0A0H5Q6T1</accession>
<geneLocation type="plasmid" evidence="1">
    <name>pRGFK1664</name>
</geneLocation>
<name>A0A0H5Q6T1_9ZZZZ</name>
<proteinExistence type="predicted"/>
<dbReference type="AlphaFoldDB" id="A0A0H5Q6T1"/>